<dbReference type="EMBL" id="CQPA01000082">
    <property type="protein sequence ID" value="CNV27881.1"/>
    <property type="molecule type" value="Genomic_DNA"/>
</dbReference>
<name>A0A655EMM5_SALET</name>
<dbReference type="Proteomes" id="UP000041314">
    <property type="component" value="Unassembled WGS sequence"/>
</dbReference>
<reference evidence="1 2" key="1">
    <citation type="submission" date="2015-03" db="EMBL/GenBank/DDBJ databases">
        <authorList>
            <consortium name="Pathogen Informatics"/>
        </authorList>
    </citation>
    <scope>NUCLEOTIDE SEQUENCE [LARGE SCALE GENOMIC DNA]</scope>
    <source>
        <strain evidence="1 2">A1104</strain>
    </source>
</reference>
<organism evidence="1 2">
    <name type="scientific">Salmonella enterica subsp. enterica serovar Bovismorbificans</name>
    <dbReference type="NCBI Taxonomy" id="58097"/>
    <lineage>
        <taxon>Bacteria</taxon>
        <taxon>Pseudomonadati</taxon>
        <taxon>Pseudomonadota</taxon>
        <taxon>Gammaproteobacteria</taxon>
        <taxon>Enterobacterales</taxon>
        <taxon>Enterobacteriaceae</taxon>
        <taxon>Salmonella</taxon>
    </lineage>
</organism>
<sequence length="49" mass="5727">MPANNNLGGRFAVFIRQFANHFLIEYAFTALRQWAPGLGLDFMRRIPRM</sequence>
<evidence type="ECO:0000313" key="1">
    <source>
        <dbReference type="EMBL" id="CNV27881.1"/>
    </source>
</evidence>
<dbReference type="AlphaFoldDB" id="A0A655EMM5"/>
<accession>A0A655EMM5</accession>
<gene>
    <name evidence="1" type="ORF">ERS008198_04884</name>
</gene>
<protein>
    <submittedName>
        <fullName evidence="1">Uncharacterized protein</fullName>
    </submittedName>
</protein>
<evidence type="ECO:0000313" key="2">
    <source>
        <dbReference type="Proteomes" id="UP000041314"/>
    </source>
</evidence>
<proteinExistence type="predicted"/>